<dbReference type="RefSeq" id="WP_114351212.1">
    <property type="nucleotide sequence ID" value="NZ_QPJJ01000001.1"/>
</dbReference>
<dbReference type="AlphaFoldDB" id="A0A368YAI5"/>
<protein>
    <submittedName>
        <fullName evidence="1">Uncharacterized protein</fullName>
    </submittedName>
</protein>
<dbReference type="EMBL" id="QPJJ01000001">
    <property type="protein sequence ID" value="RCW77271.1"/>
    <property type="molecule type" value="Genomic_DNA"/>
</dbReference>
<accession>A0A368YAI5</accession>
<name>A0A368YAI5_9BACI</name>
<comment type="caution">
    <text evidence="1">The sequence shown here is derived from an EMBL/GenBank/DDBJ whole genome shotgun (WGS) entry which is preliminary data.</text>
</comment>
<evidence type="ECO:0000313" key="1">
    <source>
        <dbReference type="EMBL" id="RCW77271.1"/>
    </source>
</evidence>
<sequence>MNIKEIIGLINDAMNEMDYIAARKYMEKNLDVLDGRKHLLNRNARELYDFVKNRVDSGHQGLSKQDMAAIHAINIYAEKFDLRGLKLMVKERPQLFMLREAEGYLNNDAKVILIGMGVLKKEAVS</sequence>
<dbReference type="OrthoDB" id="2860966at2"/>
<organism evidence="1 2">
    <name type="scientific">Saliterribacillus persicus</name>
    <dbReference type="NCBI Taxonomy" id="930114"/>
    <lineage>
        <taxon>Bacteria</taxon>
        <taxon>Bacillati</taxon>
        <taxon>Bacillota</taxon>
        <taxon>Bacilli</taxon>
        <taxon>Bacillales</taxon>
        <taxon>Bacillaceae</taxon>
        <taxon>Saliterribacillus</taxon>
    </lineage>
</organism>
<proteinExistence type="predicted"/>
<reference evidence="1 2" key="1">
    <citation type="submission" date="2018-07" db="EMBL/GenBank/DDBJ databases">
        <title>Genomic Encyclopedia of Type Strains, Phase IV (KMG-IV): sequencing the most valuable type-strain genomes for metagenomic binning, comparative biology and taxonomic classification.</title>
        <authorList>
            <person name="Goeker M."/>
        </authorList>
    </citation>
    <scope>NUCLEOTIDE SEQUENCE [LARGE SCALE GENOMIC DNA]</scope>
    <source>
        <strain evidence="1 2">DSM 27696</strain>
    </source>
</reference>
<gene>
    <name evidence="1" type="ORF">DFR57_101140</name>
</gene>
<keyword evidence="2" id="KW-1185">Reference proteome</keyword>
<dbReference type="Proteomes" id="UP000252585">
    <property type="component" value="Unassembled WGS sequence"/>
</dbReference>
<evidence type="ECO:0000313" key="2">
    <source>
        <dbReference type="Proteomes" id="UP000252585"/>
    </source>
</evidence>